<evidence type="ECO:0000256" key="1">
    <source>
        <dbReference type="SAM" id="MobiDB-lite"/>
    </source>
</evidence>
<feature type="region of interest" description="Disordered" evidence="1">
    <location>
        <begin position="1"/>
        <end position="50"/>
    </location>
</feature>
<proteinExistence type="predicted"/>
<organism evidence="2 3">
    <name type="scientific">Schizosaccharomyces osmophilus</name>
    <dbReference type="NCBI Taxonomy" id="2545709"/>
    <lineage>
        <taxon>Eukaryota</taxon>
        <taxon>Fungi</taxon>
        <taxon>Dikarya</taxon>
        <taxon>Ascomycota</taxon>
        <taxon>Taphrinomycotina</taxon>
        <taxon>Schizosaccharomycetes</taxon>
        <taxon>Schizosaccharomycetales</taxon>
        <taxon>Schizosaccharomycetaceae</taxon>
        <taxon>Schizosaccharomyces</taxon>
    </lineage>
</organism>
<reference evidence="2 3" key="1">
    <citation type="journal article" date="2023" name="G3 (Bethesda)">
        <title>A high-quality reference genome for the fission yeast Schizosaccharomyces osmophilus.</title>
        <authorList>
            <person name="Jia G.S."/>
            <person name="Zhang W.C."/>
            <person name="Liang Y."/>
            <person name="Liu X.H."/>
            <person name="Rhind N."/>
            <person name="Pidoux A."/>
            <person name="Brysch-Herzberg M."/>
            <person name="Du L.L."/>
        </authorList>
    </citation>
    <scope>NUCLEOTIDE SEQUENCE [LARGE SCALE GENOMIC DNA]</scope>
    <source>
        <strain evidence="2 3">CBS 15793</strain>
    </source>
</reference>
<dbReference type="Proteomes" id="UP001212411">
    <property type="component" value="Chromosome 1"/>
</dbReference>
<gene>
    <name evidence="2" type="ORF">SOMG_02501</name>
</gene>
<evidence type="ECO:0000313" key="2">
    <source>
        <dbReference type="EMBL" id="WBW70838.1"/>
    </source>
</evidence>
<evidence type="ECO:0000313" key="3">
    <source>
        <dbReference type="Proteomes" id="UP001212411"/>
    </source>
</evidence>
<dbReference type="EMBL" id="CP115611">
    <property type="protein sequence ID" value="WBW70838.1"/>
    <property type="molecule type" value="Genomic_DNA"/>
</dbReference>
<name>A0AAE9WA71_9SCHI</name>
<feature type="compositionally biased region" description="Basic and acidic residues" evidence="1">
    <location>
        <begin position="41"/>
        <end position="50"/>
    </location>
</feature>
<dbReference type="GeneID" id="80875982"/>
<keyword evidence="3" id="KW-1185">Reference proteome</keyword>
<accession>A0AAE9WA71</accession>
<dbReference type="KEGG" id="som:SOMG_02501"/>
<dbReference type="RefSeq" id="XP_056035081.1">
    <property type="nucleotide sequence ID" value="XM_056181293.1"/>
</dbReference>
<sequence length="50" mass="5590">MPAEPENQFNDRSDNTFKQLSSEHTSEHTEQSPGLRQEPGQSRDVESSGS</sequence>
<dbReference type="AlphaFoldDB" id="A0AAE9WA71"/>
<protein>
    <submittedName>
        <fullName evidence="2">Uncharacterized protein</fullName>
    </submittedName>
</protein>